<feature type="compositionally biased region" description="Polar residues" evidence="1">
    <location>
        <begin position="8"/>
        <end position="22"/>
    </location>
</feature>
<dbReference type="AlphaFoldDB" id="Q04W22"/>
<organism evidence="2 3">
    <name type="scientific">Leptospira borgpetersenii serovar Hardjo-bovis (strain JB197)</name>
    <dbReference type="NCBI Taxonomy" id="355277"/>
    <lineage>
        <taxon>Bacteria</taxon>
        <taxon>Pseudomonadati</taxon>
        <taxon>Spirochaetota</taxon>
        <taxon>Spirochaetia</taxon>
        <taxon>Leptospirales</taxon>
        <taxon>Leptospiraceae</taxon>
        <taxon>Leptospira</taxon>
    </lineage>
</organism>
<reference evidence="2 3" key="1">
    <citation type="journal article" date="2006" name="Proc. Natl. Acad. Sci. U.S.A.">
        <title>Genome reduction in Leptospira borgpetersenii reflects limited transmission potential.</title>
        <authorList>
            <person name="Bulach D.M."/>
            <person name="Zuerner R.L."/>
            <person name="Wilson P."/>
            <person name="Seemann T."/>
            <person name="McGrath A."/>
            <person name="Cullen P.A."/>
            <person name="Davis J."/>
            <person name="Johnson M."/>
            <person name="Kuczek E."/>
            <person name="Alt D.P."/>
            <person name="Peterson-Burch B."/>
            <person name="Coppel R.L."/>
            <person name="Rood J.I."/>
            <person name="Davies J.K."/>
            <person name="Adler B."/>
        </authorList>
    </citation>
    <scope>NUCLEOTIDE SEQUENCE [LARGE SCALE GENOMIC DNA]</scope>
    <source>
        <strain evidence="2 3">JB197</strain>
    </source>
</reference>
<evidence type="ECO:0000313" key="2">
    <source>
        <dbReference type="EMBL" id="ABJ74898.1"/>
    </source>
</evidence>
<evidence type="ECO:0000256" key="1">
    <source>
        <dbReference type="SAM" id="MobiDB-lite"/>
    </source>
</evidence>
<gene>
    <name evidence="2" type="ordered locus">LBJ_0156</name>
</gene>
<name>Q04W22_LEPBJ</name>
<accession>Q04W22</accession>
<proteinExistence type="predicted"/>
<dbReference type="HOGENOM" id="CLU_178438_0_0_12"/>
<evidence type="ECO:0000313" key="3">
    <source>
        <dbReference type="Proteomes" id="UP000000656"/>
    </source>
</evidence>
<dbReference type="EMBL" id="CP000350">
    <property type="protein sequence ID" value="ABJ74898.1"/>
    <property type="molecule type" value="Genomic_DNA"/>
</dbReference>
<sequence>MELGLLHDQNSQMEMKSQSQKGDSMGIMNRNECKDFICITLETKIFSKFDKKAEVNCVHLSKSLNGHQFYAEIIKTFKKWNIIYHTIPSTHLYGKRKNRRISL</sequence>
<feature type="region of interest" description="Disordered" evidence="1">
    <location>
        <begin position="1"/>
        <end position="24"/>
    </location>
</feature>
<dbReference type="KEGG" id="lbj:LBJ_0156"/>
<protein>
    <submittedName>
        <fullName evidence="2">Uncharacterized protein</fullName>
    </submittedName>
</protein>
<dbReference type="Proteomes" id="UP000000656">
    <property type="component" value="Chromosome 1"/>
</dbReference>